<organism evidence="3 4">
    <name type="scientific">Rhodopirellula islandica</name>
    <dbReference type="NCBI Taxonomy" id="595434"/>
    <lineage>
        <taxon>Bacteria</taxon>
        <taxon>Pseudomonadati</taxon>
        <taxon>Planctomycetota</taxon>
        <taxon>Planctomycetia</taxon>
        <taxon>Pirellulales</taxon>
        <taxon>Pirellulaceae</taxon>
        <taxon>Rhodopirellula</taxon>
    </lineage>
</organism>
<protein>
    <recommendedName>
        <fullName evidence="2">ASPIC/UnbV domain-containing protein</fullName>
    </recommendedName>
</protein>
<sequence>MFEIVEKSLDQFPNDSAVLYFSALVQYHRLGLVDEAIQTLRRIQLDEPEVGPAALGMRSDWLAQTGHYEEAIAGYRNLLDRFPEATEAHRQLAALLNRLGRRHEAARYLRNLVRLGDVRQAELASLLSIQDPSLTSAVNGNQPSSEGLSGWVGPISQAHRSMASHQPHLAVDSLASLIGDSEAQASIGSGWDAALALLGRAAVDANDKENLRLWWEHLNPDQLLWADHWFALSRLVNDQLRDTDLAIQLMVEAIHRDPTDRVALGLLANWMNQTQRYDVEDEITQRMERLKRTVVLGNRIGGQGASSPQNASESLAASMLQLAEHLDQIGRELEANAWRMIAVTQGSKVEKASVGALQERYQALQKSRSGFPTVSDNTFGLRSDDPIATHQRAIEKLSEMLEKTKSVGPARPVETDPSADPEVVVRFVDRAREWKVDFRYRNADPPRPQDLSIFQQFGGAVCATDFDRDGWIDLFLGQGGCHPNDAATTEVSAESSNRLFRSLAGAFQDCSEVASVEDQRFTMAVAAGDLNQDGWPDLLVSNFGNNECFINNADGTFSHSEDPAWNSHHAWSSGHAIADLTGNGIPDVFEIRYLNDPRVFETLPTNEHGRAIDYRGPESYQAAGDVLYVRSPTGHWDTRTLGLEEGAAPSLGVVVGDFDNQPGNEIFVANDTEPNRFWKRGPARGGDGFTGKKQMQWNNFAKLRGCAFSSLGGSGASMGIATADFDQNGRIDFHITNFLHEPAHLYLQNADSFFSDHVTASGLARDSIPVLGFGTVAFDFENDGDEDIAVLNGHIENLEYRGMPHKMPAQLFVQESTQFQSLDVDNDWAKPSIGRGLIRTDLNRDGLVDMVATFQDRPVSLLENQTISHSERDWLNVRLVGVESERSAVGARLTVEYDGGRQFRWLTSGGGYACQDEPTLFVGGIPQGLGVDLIVAWPSGLKETFKNVETNQVLLVVEGQARLTTLP</sequence>
<dbReference type="PATRIC" id="fig|595434.4.peg.300"/>
<evidence type="ECO:0000259" key="2">
    <source>
        <dbReference type="Pfam" id="PF07593"/>
    </source>
</evidence>
<dbReference type="PANTHER" id="PTHR16026">
    <property type="entry name" value="CARTILAGE ACIDIC PROTEIN 1"/>
    <property type="match status" value="1"/>
</dbReference>
<dbReference type="Pfam" id="PF07593">
    <property type="entry name" value="UnbV_ASPIC"/>
    <property type="match status" value="1"/>
</dbReference>
<dbReference type="InterPro" id="IPR013517">
    <property type="entry name" value="FG-GAP"/>
</dbReference>
<dbReference type="InterPro" id="IPR011519">
    <property type="entry name" value="UnbV_ASPIC"/>
</dbReference>
<evidence type="ECO:0000313" key="4">
    <source>
        <dbReference type="Proteomes" id="UP000036367"/>
    </source>
</evidence>
<dbReference type="Gene3D" id="1.25.40.10">
    <property type="entry name" value="Tetratricopeptide repeat domain"/>
    <property type="match status" value="1"/>
</dbReference>
<proteinExistence type="predicted"/>
<accession>A0A0J1EQ78</accession>
<keyword evidence="1" id="KW-0732">Signal</keyword>
<evidence type="ECO:0000256" key="1">
    <source>
        <dbReference type="ARBA" id="ARBA00022729"/>
    </source>
</evidence>
<dbReference type="AlphaFoldDB" id="A0A0J1EQ78"/>
<dbReference type="SUPFAM" id="SSF48452">
    <property type="entry name" value="TPR-like"/>
    <property type="match status" value="1"/>
</dbReference>
<comment type="caution">
    <text evidence="3">The sequence shown here is derived from an EMBL/GenBank/DDBJ whole genome shotgun (WGS) entry which is preliminary data.</text>
</comment>
<reference evidence="3" key="1">
    <citation type="submission" date="2015-05" db="EMBL/GenBank/DDBJ databases">
        <title>Permanent draft genome of Rhodopirellula islandicus K833.</title>
        <authorList>
            <person name="Kizina J."/>
            <person name="Richter M."/>
            <person name="Glockner F.O."/>
            <person name="Harder J."/>
        </authorList>
    </citation>
    <scope>NUCLEOTIDE SEQUENCE [LARGE SCALE GENOMIC DNA]</scope>
    <source>
        <strain evidence="3">K833</strain>
    </source>
</reference>
<dbReference type="InterPro" id="IPR027039">
    <property type="entry name" value="Crtac1"/>
</dbReference>
<dbReference type="PANTHER" id="PTHR16026:SF0">
    <property type="entry name" value="CARTILAGE ACIDIC PROTEIN 1"/>
    <property type="match status" value="1"/>
</dbReference>
<gene>
    <name evidence="3" type="ORF">RISK_000316</name>
</gene>
<dbReference type="Pfam" id="PF13517">
    <property type="entry name" value="FG-GAP_3"/>
    <property type="match status" value="1"/>
</dbReference>
<dbReference type="InterPro" id="IPR028994">
    <property type="entry name" value="Integrin_alpha_N"/>
</dbReference>
<dbReference type="InterPro" id="IPR011990">
    <property type="entry name" value="TPR-like_helical_dom_sf"/>
</dbReference>
<dbReference type="EMBL" id="LECT01000005">
    <property type="protein sequence ID" value="KLU07639.1"/>
    <property type="molecule type" value="Genomic_DNA"/>
</dbReference>
<keyword evidence="4" id="KW-1185">Reference proteome</keyword>
<name>A0A0J1EQ78_RHOIS</name>
<dbReference type="Proteomes" id="UP000036367">
    <property type="component" value="Unassembled WGS sequence"/>
</dbReference>
<dbReference type="SUPFAM" id="SSF69318">
    <property type="entry name" value="Integrin alpha N-terminal domain"/>
    <property type="match status" value="1"/>
</dbReference>
<dbReference type="STRING" id="595434.RISK_000316"/>
<dbReference type="Gene3D" id="2.130.10.130">
    <property type="entry name" value="Integrin alpha, N-terminal"/>
    <property type="match status" value="2"/>
</dbReference>
<feature type="domain" description="ASPIC/UnbV" evidence="2">
    <location>
        <begin position="888"/>
        <end position="954"/>
    </location>
</feature>
<evidence type="ECO:0000313" key="3">
    <source>
        <dbReference type="EMBL" id="KLU07639.1"/>
    </source>
</evidence>